<organism evidence="1">
    <name type="scientific">Arion vulgaris</name>
    <dbReference type="NCBI Taxonomy" id="1028688"/>
    <lineage>
        <taxon>Eukaryota</taxon>
        <taxon>Metazoa</taxon>
        <taxon>Spiralia</taxon>
        <taxon>Lophotrochozoa</taxon>
        <taxon>Mollusca</taxon>
        <taxon>Gastropoda</taxon>
        <taxon>Heterobranchia</taxon>
        <taxon>Euthyneura</taxon>
        <taxon>Panpulmonata</taxon>
        <taxon>Eupulmonata</taxon>
        <taxon>Stylommatophora</taxon>
        <taxon>Helicina</taxon>
        <taxon>Arionoidea</taxon>
        <taxon>Arionidae</taxon>
        <taxon>Arion</taxon>
    </lineage>
</organism>
<sequence length="56" mass="6102">MSIAVLKSTSSHSSYIQALVPFLNSLTTCKVRHLLLSTQLPDASNQCHKQSSSTIQ</sequence>
<feature type="non-terminal residue" evidence="1">
    <location>
        <position position="56"/>
    </location>
</feature>
<proteinExistence type="predicted"/>
<protein>
    <submittedName>
        <fullName evidence="1">Uncharacterized protein</fullName>
    </submittedName>
</protein>
<reference evidence="1" key="1">
    <citation type="submission" date="2014-12" db="EMBL/GenBank/DDBJ databases">
        <title>Insight into the proteome of Arion vulgaris.</title>
        <authorList>
            <person name="Aradska J."/>
            <person name="Bulat T."/>
            <person name="Smidak R."/>
            <person name="Sarate P."/>
            <person name="Gangsoo J."/>
            <person name="Sialana F."/>
            <person name="Bilban M."/>
            <person name="Lubec G."/>
        </authorList>
    </citation>
    <scope>NUCLEOTIDE SEQUENCE</scope>
    <source>
        <tissue evidence="1">Skin</tissue>
    </source>
</reference>
<dbReference type="EMBL" id="HACG01022002">
    <property type="protein sequence ID" value="CEK68867.1"/>
    <property type="molecule type" value="Transcribed_RNA"/>
</dbReference>
<accession>A0A0B6ZKC3</accession>
<dbReference type="AlphaFoldDB" id="A0A0B6ZKC3"/>
<gene>
    <name evidence="1" type="primary">ORF68024</name>
</gene>
<evidence type="ECO:0000313" key="1">
    <source>
        <dbReference type="EMBL" id="CEK68867.1"/>
    </source>
</evidence>
<name>A0A0B6ZKC3_9EUPU</name>